<dbReference type="PANTHER" id="PTHR46434:SF3">
    <property type="entry name" value="GTP-BINDING PROTEIN BRASSINAZOLE INSENSITIVE PALE GREEN 2, CHLOROPLASTIC"/>
    <property type="match status" value="1"/>
</dbReference>
<dbReference type="GO" id="GO:0009742">
    <property type="term" value="P:brassinosteroid mediated signaling pathway"/>
    <property type="evidence" value="ECO:0007669"/>
    <property type="project" value="TreeGrafter"/>
</dbReference>
<dbReference type="EMBL" id="LR862136">
    <property type="protein sequence ID" value="CAD1842778.1"/>
    <property type="molecule type" value="Genomic_DNA"/>
</dbReference>
<evidence type="ECO:0000313" key="1">
    <source>
        <dbReference type="EMBL" id="CAD1842778.1"/>
    </source>
</evidence>
<dbReference type="InterPro" id="IPR050896">
    <property type="entry name" value="Mito_lipid_metab_GTPase"/>
</dbReference>
<dbReference type="AlphaFoldDB" id="A0A6V7QIA7"/>
<dbReference type="GO" id="GO:0005739">
    <property type="term" value="C:mitochondrion"/>
    <property type="evidence" value="ECO:0007669"/>
    <property type="project" value="TreeGrafter"/>
</dbReference>
<accession>A0A6V7QIA7</accession>
<reference evidence="1" key="1">
    <citation type="submission" date="2020-07" db="EMBL/GenBank/DDBJ databases">
        <authorList>
            <person name="Lin J."/>
        </authorList>
    </citation>
    <scope>NUCLEOTIDE SEQUENCE</scope>
</reference>
<organism evidence="1">
    <name type="scientific">Ananas comosus var. bracteatus</name>
    <name type="common">red pineapple</name>
    <dbReference type="NCBI Taxonomy" id="296719"/>
    <lineage>
        <taxon>Eukaryota</taxon>
        <taxon>Viridiplantae</taxon>
        <taxon>Streptophyta</taxon>
        <taxon>Embryophyta</taxon>
        <taxon>Tracheophyta</taxon>
        <taxon>Spermatophyta</taxon>
        <taxon>Magnoliopsida</taxon>
        <taxon>Liliopsida</taxon>
        <taxon>Poales</taxon>
        <taxon>Bromeliaceae</taxon>
        <taxon>Bromelioideae</taxon>
        <taxon>Ananas</taxon>
    </lineage>
</organism>
<name>A0A6V7QIA7_ANACO</name>
<sequence>MYDTPGLLHPYIMTMRLSREEQKMVEIRKELQPRTFRVKVGQTVHVGGLMRLDLIEASVETIYVTVCASPYASLHMGKTENADDLRNKHFGVRLQPPIGQERVAELGEWKERDKAFREQLGSELCGYCSFRSRMVFVGPKGRRPFEAMDLRRHRSYAERAASS</sequence>
<dbReference type="PANTHER" id="PTHR46434">
    <property type="entry name" value="GENETIC INTERACTOR OF PROHIBITINS 3, MITOCHONDRIAL"/>
    <property type="match status" value="1"/>
</dbReference>
<proteinExistence type="predicted"/>
<dbReference type="GO" id="GO:0009570">
    <property type="term" value="C:chloroplast stroma"/>
    <property type="evidence" value="ECO:0007669"/>
    <property type="project" value="TreeGrafter"/>
</dbReference>
<protein>
    <submittedName>
        <fullName evidence="1">Uncharacterized protein</fullName>
    </submittedName>
</protein>
<dbReference type="GO" id="GO:1901259">
    <property type="term" value="P:chloroplast rRNA processing"/>
    <property type="evidence" value="ECO:0007669"/>
    <property type="project" value="TreeGrafter"/>
</dbReference>
<gene>
    <name evidence="1" type="ORF">CB5_LOCUS25989</name>
</gene>